<dbReference type="Gene3D" id="1.25.40.10">
    <property type="entry name" value="Tetratricopeptide repeat domain"/>
    <property type="match status" value="1"/>
</dbReference>
<name>A0ABP8B2T6_9ACTN</name>
<comment type="caution">
    <text evidence="2">The sequence shown here is derived from an EMBL/GenBank/DDBJ whole genome shotgun (WGS) entry which is preliminary data.</text>
</comment>
<gene>
    <name evidence="2" type="ORF">GCM10022252_44300</name>
</gene>
<evidence type="ECO:0008006" key="4">
    <source>
        <dbReference type="Google" id="ProtNLM"/>
    </source>
</evidence>
<protein>
    <recommendedName>
        <fullName evidence="4">Transcriptional regulator</fullName>
    </recommendedName>
</protein>
<sequence length="328" mass="34590">MRRRTFIAAAGVAVPVHLLAALDDALVILPSPTAAPTTANVTSRLARARALFDSGDLPQLVALLPQVIAAAHANADDGVPDGHVRLAACYDLATEALNKIGRSTASRITADRATAYARMSGSPIAMAAAARSLGIVLRHEGRHRVADRVTLQAAATVEATGLTTPAQAATYAQMLCTCAYNAAQAGDRDRALEMIIEAERAAARLPAHPATGQPFVVTPAHVALYRVGVHWSLGDPGAALHAGRDLHASQFSTPERRGRLHTDLARAWWQCGKPEQAAHALLAAYQHAPGEIRERPSIRAIVTQLAARHPQVAGVRRLVAAVGYVSSH</sequence>
<accession>A0ABP8B2T6</accession>
<evidence type="ECO:0000256" key="1">
    <source>
        <dbReference type="SAM" id="SignalP"/>
    </source>
</evidence>
<feature type="signal peptide" evidence="1">
    <location>
        <begin position="1"/>
        <end position="20"/>
    </location>
</feature>
<keyword evidence="3" id="KW-1185">Reference proteome</keyword>
<feature type="chain" id="PRO_5045745899" description="Transcriptional regulator" evidence="1">
    <location>
        <begin position="21"/>
        <end position="328"/>
    </location>
</feature>
<evidence type="ECO:0000313" key="2">
    <source>
        <dbReference type="EMBL" id="GAA4196642.1"/>
    </source>
</evidence>
<keyword evidence="1" id="KW-0732">Signal</keyword>
<evidence type="ECO:0000313" key="3">
    <source>
        <dbReference type="Proteomes" id="UP001501251"/>
    </source>
</evidence>
<dbReference type="EMBL" id="BAABAQ010000008">
    <property type="protein sequence ID" value="GAA4196642.1"/>
    <property type="molecule type" value="Genomic_DNA"/>
</dbReference>
<dbReference type="InterPro" id="IPR011990">
    <property type="entry name" value="TPR-like_helical_dom_sf"/>
</dbReference>
<organism evidence="2 3">
    <name type="scientific">Streptosporangium oxazolinicum</name>
    <dbReference type="NCBI Taxonomy" id="909287"/>
    <lineage>
        <taxon>Bacteria</taxon>
        <taxon>Bacillati</taxon>
        <taxon>Actinomycetota</taxon>
        <taxon>Actinomycetes</taxon>
        <taxon>Streptosporangiales</taxon>
        <taxon>Streptosporangiaceae</taxon>
        <taxon>Streptosporangium</taxon>
    </lineage>
</organism>
<dbReference type="RefSeq" id="WP_344919909.1">
    <property type="nucleotide sequence ID" value="NZ_BAABAQ010000008.1"/>
</dbReference>
<reference evidence="3" key="1">
    <citation type="journal article" date="2019" name="Int. J. Syst. Evol. Microbiol.">
        <title>The Global Catalogue of Microorganisms (GCM) 10K type strain sequencing project: providing services to taxonomists for standard genome sequencing and annotation.</title>
        <authorList>
            <consortium name="The Broad Institute Genomics Platform"/>
            <consortium name="The Broad Institute Genome Sequencing Center for Infectious Disease"/>
            <person name="Wu L."/>
            <person name="Ma J."/>
        </authorList>
    </citation>
    <scope>NUCLEOTIDE SEQUENCE [LARGE SCALE GENOMIC DNA]</scope>
    <source>
        <strain evidence="3">JCM 17388</strain>
    </source>
</reference>
<dbReference type="SUPFAM" id="SSF48452">
    <property type="entry name" value="TPR-like"/>
    <property type="match status" value="1"/>
</dbReference>
<dbReference type="Proteomes" id="UP001501251">
    <property type="component" value="Unassembled WGS sequence"/>
</dbReference>
<proteinExistence type="predicted"/>